<evidence type="ECO:0000313" key="2">
    <source>
        <dbReference type="EMBL" id="SFD79020.1"/>
    </source>
</evidence>
<keyword evidence="1" id="KW-1133">Transmembrane helix</keyword>
<dbReference type="InParanoid" id="A0A1I1VF00"/>
<keyword evidence="1" id="KW-0472">Membrane</keyword>
<proteinExistence type="predicted"/>
<dbReference type="SMART" id="SM00028">
    <property type="entry name" value="TPR"/>
    <property type="match status" value="4"/>
</dbReference>
<gene>
    <name evidence="2" type="ORF">SAMN05444380_10266</name>
</gene>
<dbReference type="Proteomes" id="UP000181976">
    <property type="component" value="Unassembled WGS sequence"/>
</dbReference>
<keyword evidence="1" id="KW-0812">Transmembrane</keyword>
<keyword evidence="3" id="KW-1185">Reference proteome</keyword>
<dbReference type="InterPro" id="IPR019734">
    <property type="entry name" value="TPR_rpt"/>
</dbReference>
<evidence type="ECO:0008006" key="4">
    <source>
        <dbReference type="Google" id="ProtNLM"/>
    </source>
</evidence>
<feature type="transmembrane region" description="Helical" evidence="1">
    <location>
        <begin position="372"/>
        <end position="392"/>
    </location>
</feature>
<dbReference type="STRING" id="385682.SAMN05444380_10266"/>
<protein>
    <recommendedName>
        <fullName evidence="4">Tetratricopeptide repeat-containing protein</fullName>
    </recommendedName>
</protein>
<dbReference type="eggNOG" id="COG0457">
    <property type="taxonomic scope" value="Bacteria"/>
</dbReference>
<evidence type="ECO:0000313" key="3">
    <source>
        <dbReference type="Proteomes" id="UP000181976"/>
    </source>
</evidence>
<name>A0A1I1VF00_9BACT</name>
<accession>A0A1I1VF00</accession>
<dbReference type="AlphaFoldDB" id="A0A1I1VF00"/>
<dbReference type="PROSITE" id="PS51257">
    <property type="entry name" value="PROKAR_LIPOPROTEIN"/>
    <property type="match status" value="1"/>
</dbReference>
<organism evidence="2 3">
    <name type="scientific">Thermophagus xiamenensis</name>
    <dbReference type="NCBI Taxonomy" id="385682"/>
    <lineage>
        <taxon>Bacteria</taxon>
        <taxon>Pseudomonadati</taxon>
        <taxon>Bacteroidota</taxon>
        <taxon>Bacteroidia</taxon>
        <taxon>Marinilabiliales</taxon>
        <taxon>Marinilabiliaceae</taxon>
        <taxon>Thermophagus</taxon>
    </lineage>
</organism>
<evidence type="ECO:0000256" key="1">
    <source>
        <dbReference type="SAM" id="Phobius"/>
    </source>
</evidence>
<dbReference type="Gene3D" id="1.25.40.10">
    <property type="entry name" value="Tetratricopeptide repeat domain"/>
    <property type="match status" value="2"/>
</dbReference>
<dbReference type="InterPro" id="IPR011990">
    <property type="entry name" value="TPR-like_helical_dom_sf"/>
</dbReference>
<dbReference type="EMBL" id="FONA01000002">
    <property type="protein sequence ID" value="SFD79020.1"/>
    <property type="molecule type" value="Genomic_DNA"/>
</dbReference>
<sequence length="559" mass="65039">MRGLILFFLPLLIFFSCQTYNKSVRHQLIAIDSLIYKNISAAKDSLEQMDAGSLDEKNKAYYYLLKTIVGVNTNQAISNDSTITIAVQRFKAPIPNNNYLRAVIYQSVVRFQTGQYPDSIIFDAFKDVEQILAMKPDLMSRHTLTYLWFYIGLLHQSNSNHKLAEEYFSRALNNARQINNVESIVSASLGIFWSYLRNRNFEEAGAVLNRLDSLKDIPPERQLDILNAQGAYYIVKGNNSKAIGFYREIERLASSVSRKPRMPNIYYAIALAYDRMNLPDSVIYYAQKSINSINDSLLNKYDYHHLYAYLGSKALKQKLYPLAAQTYKEAFQLLMNSVERKTEKQILQLEKKYDISLAQIDSLRQRQRYQRLIFVSVGVFLVAIFVFLIFLLDLRKSRLELENERLLRVSAEQKMESNMRENQQKKHLLDLYRLITKRENNTQKRFSELSQRLVKNNPDIYNDLNNELKHLKREFFELLKGLVDDELFYSHLSIPKSIPLTNSEKMILFLLYFKMPGSEITKILGITSNNFRVRKSVIKKKLAGISEDNAVIQSLKGLF</sequence>
<dbReference type="SUPFAM" id="SSF48452">
    <property type="entry name" value="TPR-like"/>
    <property type="match status" value="1"/>
</dbReference>
<reference evidence="2 3" key="1">
    <citation type="submission" date="2016-10" db="EMBL/GenBank/DDBJ databases">
        <authorList>
            <person name="de Groot N.N."/>
        </authorList>
    </citation>
    <scope>NUCLEOTIDE SEQUENCE [LARGE SCALE GENOMIC DNA]</scope>
    <source>
        <strain evidence="2 3">DSM 19012</strain>
    </source>
</reference>